<dbReference type="InterPro" id="IPR021533">
    <property type="entry name" value="PepSY-like"/>
</dbReference>
<accession>A0A2U4FA24</accession>
<protein>
    <recommendedName>
        <fullName evidence="1">Putative beta-lactamase-inhibitor-like PepSY-like domain-containing protein</fullName>
    </recommendedName>
</protein>
<evidence type="ECO:0000259" key="1">
    <source>
        <dbReference type="Pfam" id="PF11396"/>
    </source>
</evidence>
<name>A0A2U4FA24_9SPIR</name>
<comment type="caution">
    <text evidence="2">The sequence shown here is derived from an EMBL/GenBank/DDBJ whole genome shotgun (WGS) entry which is preliminary data.</text>
</comment>
<dbReference type="Proteomes" id="UP000011663">
    <property type="component" value="Unassembled WGS sequence"/>
</dbReference>
<dbReference type="RefSeq" id="WP_008721351.1">
    <property type="nucleotide sequence ID" value="NZ_JH994110.1"/>
</dbReference>
<evidence type="ECO:0000313" key="2">
    <source>
        <dbReference type="EMBL" id="EKV58300.1"/>
    </source>
</evidence>
<dbReference type="Pfam" id="PF11396">
    <property type="entry name" value="PepSY_like"/>
    <property type="match status" value="1"/>
</dbReference>
<dbReference type="STRING" id="1289135.A966_00910"/>
<organism evidence="2 3">
    <name type="scientific">Brachyspira hampsonii 30446</name>
    <dbReference type="NCBI Taxonomy" id="1289135"/>
    <lineage>
        <taxon>Bacteria</taxon>
        <taxon>Pseudomonadati</taxon>
        <taxon>Spirochaetota</taxon>
        <taxon>Spirochaetia</taxon>
        <taxon>Brachyspirales</taxon>
        <taxon>Brachyspiraceae</taxon>
        <taxon>Brachyspira</taxon>
    </lineage>
</organism>
<proteinExistence type="predicted"/>
<reference evidence="2 3" key="1">
    <citation type="submission" date="2012-07" db="EMBL/GenBank/DDBJ databases">
        <title>Genome sequence of Brachyspira sp. 30446, isolated from a pig with mucohaemorrhagic colitis.</title>
        <authorList>
            <person name="Rubin J.E."/>
            <person name="Fernando C."/>
            <person name="Harding J.C.S."/>
            <person name="Hill J.E."/>
        </authorList>
    </citation>
    <scope>NUCLEOTIDE SEQUENCE [LARGE SCALE GENOMIC DNA]</scope>
    <source>
        <strain evidence="2 3">30446</strain>
    </source>
</reference>
<evidence type="ECO:0000313" key="3">
    <source>
        <dbReference type="Proteomes" id="UP000011663"/>
    </source>
</evidence>
<dbReference type="Gene3D" id="3.40.1420.30">
    <property type="match status" value="1"/>
</dbReference>
<feature type="domain" description="Putative beta-lactamase-inhibitor-like PepSY-like" evidence="1">
    <location>
        <begin position="60"/>
        <end position="140"/>
    </location>
</feature>
<gene>
    <name evidence="2" type="ORF">A966_00910</name>
</gene>
<dbReference type="EMBL" id="ALNZ01000006">
    <property type="protein sequence ID" value="EKV58300.1"/>
    <property type="molecule type" value="Genomic_DNA"/>
</dbReference>
<sequence length="145" mass="16747">MKMKRILKRIIYTILTLSILSIYAYGGSVALSEVPDEAIAFADKYFSDYYLYRATELGGSYTLIFKGGLKIFVNSYGEWRSVSGGGEEIPIAYIEDKVKNSIKKEFPDEKVVNIQKNRKDYSIEFKSRRKIVVDFEGNITKKWRD</sequence>
<dbReference type="SUPFAM" id="SSF160574">
    <property type="entry name" value="BT0923-like"/>
    <property type="match status" value="1"/>
</dbReference>
<dbReference type="GeneID" id="66486660"/>
<dbReference type="AlphaFoldDB" id="A0A2U4FA24"/>